<organism evidence="2 3">
    <name type="scientific">Mucilaginibacter limnophilus</name>
    <dbReference type="NCBI Taxonomy" id="1932778"/>
    <lineage>
        <taxon>Bacteria</taxon>
        <taxon>Pseudomonadati</taxon>
        <taxon>Bacteroidota</taxon>
        <taxon>Sphingobacteriia</taxon>
        <taxon>Sphingobacteriales</taxon>
        <taxon>Sphingobacteriaceae</taxon>
        <taxon>Mucilaginibacter</taxon>
    </lineage>
</organism>
<dbReference type="PROSITE" id="PS51257">
    <property type="entry name" value="PROKAR_LIPOPROTEIN"/>
    <property type="match status" value="1"/>
</dbReference>
<feature type="chain" id="PRO_5018563221" evidence="1">
    <location>
        <begin position="26"/>
        <end position="125"/>
    </location>
</feature>
<dbReference type="AlphaFoldDB" id="A0A3S2UJL7"/>
<dbReference type="EMBL" id="SACK01000011">
    <property type="protein sequence ID" value="RVT97367.1"/>
    <property type="molecule type" value="Genomic_DNA"/>
</dbReference>
<dbReference type="OrthoDB" id="796005at2"/>
<protein>
    <submittedName>
        <fullName evidence="2">Uncharacterized protein</fullName>
    </submittedName>
</protein>
<keyword evidence="3" id="KW-1185">Reference proteome</keyword>
<evidence type="ECO:0000313" key="3">
    <source>
        <dbReference type="Proteomes" id="UP000282759"/>
    </source>
</evidence>
<keyword evidence="1" id="KW-0732">Signal</keyword>
<gene>
    <name evidence="2" type="ORF">EOD41_18910</name>
</gene>
<accession>A0A3S2UJL7</accession>
<name>A0A3S2UJL7_9SPHI</name>
<feature type="signal peptide" evidence="1">
    <location>
        <begin position="1"/>
        <end position="25"/>
    </location>
</feature>
<evidence type="ECO:0000313" key="2">
    <source>
        <dbReference type="EMBL" id="RVT97367.1"/>
    </source>
</evidence>
<evidence type="ECO:0000256" key="1">
    <source>
        <dbReference type="SAM" id="SignalP"/>
    </source>
</evidence>
<reference evidence="2 3" key="1">
    <citation type="submission" date="2019-01" db="EMBL/GenBank/DDBJ databases">
        <authorList>
            <person name="Chen W.-M."/>
        </authorList>
    </citation>
    <scope>NUCLEOTIDE SEQUENCE [LARGE SCALE GENOMIC DNA]</scope>
    <source>
        <strain evidence="2 3">YBJ-36</strain>
    </source>
</reference>
<comment type="caution">
    <text evidence="2">The sequence shown here is derived from an EMBL/GenBank/DDBJ whole genome shotgun (WGS) entry which is preliminary data.</text>
</comment>
<proteinExistence type="predicted"/>
<dbReference type="RefSeq" id="WP_127707894.1">
    <property type="nucleotide sequence ID" value="NZ_SACK01000011.1"/>
</dbReference>
<sequence length="125" mass="14381">MYRRISHIFISILCWFATAITIACANQPSPISFAENHTQSGENIEKGDAGFYDDGPETAGKKGHLARFRMRFLVNRSVDINAILPVWESIAGYIPQHIHHLYTKYEIRTATRPAYYNFLFRLSPF</sequence>
<dbReference type="Proteomes" id="UP000282759">
    <property type="component" value="Unassembled WGS sequence"/>
</dbReference>